<evidence type="ECO:0000256" key="1">
    <source>
        <dbReference type="ARBA" id="ARBA00010641"/>
    </source>
</evidence>
<dbReference type="SUPFAM" id="SSF88659">
    <property type="entry name" value="Sigma3 and sigma4 domains of RNA polymerase sigma factors"/>
    <property type="match status" value="1"/>
</dbReference>
<evidence type="ECO:0000256" key="4">
    <source>
        <dbReference type="ARBA" id="ARBA00023163"/>
    </source>
</evidence>
<dbReference type="InterPro" id="IPR039425">
    <property type="entry name" value="RNA_pol_sigma-70-like"/>
</dbReference>
<dbReference type="PANTHER" id="PTHR43133">
    <property type="entry name" value="RNA POLYMERASE ECF-TYPE SIGMA FACTO"/>
    <property type="match status" value="1"/>
</dbReference>
<evidence type="ECO:0000256" key="3">
    <source>
        <dbReference type="ARBA" id="ARBA00023082"/>
    </source>
</evidence>
<keyword evidence="4" id="KW-0804">Transcription</keyword>
<dbReference type="InterPro" id="IPR007627">
    <property type="entry name" value="RNA_pol_sigma70_r2"/>
</dbReference>
<dbReference type="Proteomes" id="UP000321436">
    <property type="component" value="Unassembled WGS sequence"/>
</dbReference>
<keyword evidence="8" id="KW-1185">Reference proteome</keyword>
<keyword evidence="7" id="KW-0240">DNA-directed RNA polymerase</keyword>
<feature type="domain" description="RNA polymerase sigma factor 70 region 4 type 2" evidence="6">
    <location>
        <begin position="104"/>
        <end position="156"/>
    </location>
</feature>
<dbReference type="GO" id="GO:0006352">
    <property type="term" value="P:DNA-templated transcription initiation"/>
    <property type="evidence" value="ECO:0007669"/>
    <property type="project" value="InterPro"/>
</dbReference>
<dbReference type="NCBIfam" id="TIGR02937">
    <property type="entry name" value="sigma70-ECF"/>
    <property type="match status" value="1"/>
</dbReference>
<dbReference type="EMBL" id="BKAU01000001">
    <property type="protein sequence ID" value="GEP94436.1"/>
    <property type="molecule type" value="Genomic_DNA"/>
</dbReference>
<dbReference type="SUPFAM" id="SSF88946">
    <property type="entry name" value="Sigma2 domain of RNA polymerase sigma factors"/>
    <property type="match status" value="1"/>
</dbReference>
<evidence type="ECO:0000256" key="2">
    <source>
        <dbReference type="ARBA" id="ARBA00023015"/>
    </source>
</evidence>
<evidence type="ECO:0000313" key="7">
    <source>
        <dbReference type="EMBL" id="GEP94436.1"/>
    </source>
</evidence>
<comment type="similarity">
    <text evidence="1">Belongs to the sigma-70 factor family. ECF subfamily.</text>
</comment>
<dbReference type="InterPro" id="IPR014284">
    <property type="entry name" value="RNA_pol_sigma-70_dom"/>
</dbReference>
<sequence>MVSLYKSMYQYLLNIGGRYTEDQHQVKDLIQQLFLHLWEQHARLPAVTHVKAYVARAFRNRLLNALKHAPRYVPVGEEEAAYEPAELSYFEKLLGYQENEARRARLSAALAQLTPRQLELLEMRFYLQMNYEEMESALGISRKTVYNIIFNALETLRREMK</sequence>
<comment type="caution">
    <text evidence="7">The sequence shown here is derived from an EMBL/GenBank/DDBJ whole genome shotgun (WGS) entry which is preliminary data.</text>
</comment>
<dbReference type="InterPro" id="IPR013325">
    <property type="entry name" value="RNA_pol_sigma_r2"/>
</dbReference>
<evidence type="ECO:0000259" key="5">
    <source>
        <dbReference type="Pfam" id="PF04542"/>
    </source>
</evidence>
<organism evidence="7 8">
    <name type="scientific">Chitinophaga cymbidii</name>
    <dbReference type="NCBI Taxonomy" id="1096750"/>
    <lineage>
        <taxon>Bacteria</taxon>
        <taxon>Pseudomonadati</taxon>
        <taxon>Bacteroidota</taxon>
        <taxon>Chitinophagia</taxon>
        <taxon>Chitinophagales</taxon>
        <taxon>Chitinophagaceae</taxon>
        <taxon>Chitinophaga</taxon>
    </lineage>
</organism>
<name>A0A512RFE5_9BACT</name>
<dbReference type="InterPro" id="IPR013249">
    <property type="entry name" value="RNA_pol_sigma70_r4_t2"/>
</dbReference>
<dbReference type="Pfam" id="PF08281">
    <property type="entry name" value="Sigma70_r4_2"/>
    <property type="match status" value="1"/>
</dbReference>
<accession>A0A512RFE5</accession>
<keyword evidence="2" id="KW-0805">Transcription regulation</keyword>
<dbReference type="PANTHER" id="PTHR43133:SF46">
    <property type="entry name" value="RNA POLYMERASE SIGMA-70 FACTOR ECF SUBFAMILY"/>
    <property type="match status" value="1"/>
</dbReference>
<dbReference type="AlphaFoldDB" id="A0A512RFE5"/>
<evidence type="ECO:0000313" key="8">
    <source>
        <dbReference type="Proteomes" id="UP000321436"/>
    </source>
</evidence>
<dbReference type="GO" id="GO:0003677">
    <property type="term" value="F:DNA binding"/>
    <property type="evidence" value="ECO:0007669"/>
    <property type="project" value="InterPro"/>
</dbReference>
<dbReference type="GO" id="GO:0016987">
    <property type="term" value="F:sigma factor activity"/>
    <property type="evidence" value="ECO:0007669"/>
    <property type="project" value="UniProtKB-KW"/>
</dbReference>
<gene>
    <name evidence="7" type="ORF">CCY01nite_06960</name>
</gene>
<evidence type="ECO:0000259" key="6">
    <source>
        <dbReference type="Pfam" id="PF08281"/>
    </source>
</evidence>
<dbReference type="Gene3D" id="1.10.1740.10">
    <property type="match status" value="1"/>
</dbReference>
<dbReference type="GO" id="GO:0000428">
    <property type="term" value="C:DNA-directed RNA polymerase complex"/>
    <property type="evidence" value="ECO:0007669"/>
    <property type="project" value="UniProtKB-KW"/>
</dbReference>
<dbReference type="InterPro" id="IPR013324">
    <property type="entry name" value="RNA_pol_sigma_r3/r4-like"/>
</dbReference>
<dbReference type="InterPro" id="IPR036388">
    <property type="entry name" value="WH-like_DNA-bd_sf"/>
</dbReference>
<reference evidence="7 8" key="1">
    <citation type="submission" date="2019-07" db="EMBL/GenBank/DDBJ databases">
        <title>Whole genome shotgun sequence of Chitinophaga cymbidii NBRC 109752.</title>
        <authorList>
            <person name="Hosoyama A."/>
            <person name="Uohara A."/>
            <person name="Ohji S."/>
            <person name="Ichikawa N."/>
        </authorList>
    </citation>
    <scope>NUCLEOTIDE SEQUENCE [LARGE SCALE GENOMIC DNA]</scope>
    <source>
        <strain evidence="7 8">NBRC 109752</strain>
    </source>
</reference>
<dbReference type="Pfam" id="PF04542">
    <property type="entry name" value="Sigma70_r2"/>
    <property type="match status" value="1"/>
</dbReference>
<dbReference type="Gene3D" id="1.10.10.10">
    <property type="entry name" value="Winged helix-like DNA-binding domain superfamily/Winged helix DNA-binding domain"/>
    <property type="match status" value="1"/>
</dbReference>
<feature type="domain" description="RNA polymerase sigma-70 region 2" evidence="5">
    <location>
        <begin position="4"/>
        <end position="68"/>
    </location>
</feature>
<protein>
    <submittedName>
        <fullName evidence="7">DNA-directed RNA polymerase sigma-70 factor</fullName>
    </submittedName>
</protein>
<dbReference type="CDD" id="cd06171">
    <property type="entry name" value="Sigma70_r4"/>
    <property type="match status" value="1"/>
</dbReference>
<proteinExistence type="inferred from homology"/>
<keyword evidence="3" id="KW-0731">Sigma factor</keyword>